<evidence type="ECO:0000259" key="5">
    <source>
        <dbReference type="Pfam" id="PF00891"/>
    </source>
</evidence>
<dbReference type="InterPro" id="IPR001077">
    <property type="entry name" value="COMT_C"/>
</dbReference>
<dbReference type="GeneID" id="63796721"/>
<dbReference type="InterPro" id="IPR036390">
    <property type="entry name" value="WH_DNA-bd_sf"/>
</dbReference>
<dbReference type="Pfam" id="PF12520">
    <property type="entry name" value="DUF3723"/>
    <property type="match status" value="1"/>
</dbReference>
<dbReference type="InterPro" id="IPR011009">
    <property type="entry name" value="Kinase-like_dom_sf"/>
</dbReference>
<dbReference type="InterPro" id="IPR016461">
    <property type="entry name" value="COMT-like"/>
</dbReference>
<dbReference type="RefSeq" id="XP_040736009.1">
    <property type="nucleotide sequence ID" value="XM_040880209.1"/>
</dbReference>
<dbReference type="PANTHER" id="PTHR43712">
    <property type="entry name" value="PUTATIVE (AFU_ORTHOLOGUE AFUA_4G14580)-RELATED"/>
    <property type="match status" value="1"/>
</dbReference>
<evidence type="ECO:0000313" key="7">
    <source>
        <dbReference type="Proteomes" id="UP000249363"/>
    </source>
</evidence>
<dbReference type="Proteomes" id="UP000249363">
    <property type="component" value="Unassembled WGS sequence"/>
</dbReference>
<name>A0A364L6Q7_TALAM</name>
<feature type="domain" description="O-methyltransferase C-terminal" evidence="5">
    <location>
        <begin position="237"/>
        <end position="394"/>
    </location>
</feature>
<organism evidence="6 7">
    <name type="scientific">Talaromyces amestolkiae</name>
    <dbReference type="NCBI Taxonomy" id="1196081"/>
    <lineage>
        <taxon>Eukaryota</taxon>
        <taxon>Fungi</taxon>
        <taxon>Dikarya</taxon>
        <taxon>Ascomycota</taxon>
        <taxon>Pezizomycotina</taxon>
        <taxon>Eurotiomycetes</taxon>
        <taxon>Eurotiomycetidae</taxon>
        <taxon>Eurotiales</taxon>
        <taxon>Trichocomaceae</taxon>
        <taxon>Talaromyces</taxon>
        <taxon>Talaromyces sect. Talaromyces</taxon>
    </lineage>
</organism>
<evidence type="ECO:0000256" key="1">
    <source>
        <dbReference type="ARBA" id="ARBA00022603"/>
    </source>
</evidence>
<dbReference type="SUPFAM" id="SSF46785">
    <property type="entry name" value="Winged helix' DNA-binding domain"/>
    <property type="match status" value="1"/>
</dbReference>
<keyword evidence="1" id="KW-0489">Methyltransferase</keyword>
<dbReference type="PANTHER" id="PTHR43712:SF1">
    <property type="entry name" value="HYPOTHETICAL O-METHYLTRANSFERASE (EUROFUNG)-RELATED"/>
    <property type="match status" value="1"/>
</dbReference>
<proteinExistence type="predicted"/>
<keyword evidence="2" id="KW-0808">Transferase</keyword>
<dbReference type="Gene3D" id="1.10.510.10">
    <property type="entry name" value="Transferase(Phosphotransferase) domain 1"/>
    <property type="match status" value="1"/>
</dbReference>
<dbReference type="InterPro" id="IPR022198">
    <property type="entry name" value="DUF3723"/>
</dbReference>
<dbReference type="Gene3D" id="3.40.50.150">
    <property type="entry name" value="Vaccinia Virus protein VP39"/>
    <property type="match status" value="1"/>
</dbReference>
<dbReference type="InterPro" id="IPR036388">
    <property type="entry name" value="WH-like_DNA-bd_sf"/>
</dbReference>
<keyword evidence="7" id="KW-1185">Reference proteome</keyword>
<evidence type="ECO:0000256" key="3">
    <source>
        <dbReference type="ARBA" id="ARBA00022691"/>
    </source>
</evidence>
<dbReference type="SUPFAM" id="SSF56112">
    <property type="entry name" value="Protein kinase-like (PK-like)"/>
    <property type="match status" value="1"/>
</dbReference>
<dbReference type="Pfam" id="PF00891">
    <property type="entry name" value="Methyltransf_2"/>
    <property type="match status" value="1"/>
</dbReference>
<dbReference type="PROSITE" id="PS51683">
    <property type="entry name" value="SAM_OMT_II"/>
    <property type="match status" value="1"/>
</dbReference>
<dbReference type="Gene3D" id="1.10.10.10">
    <property type="entry name" value="Winged helix-like DNA-binding domain superfamily/Winged helix DNA-binding domain"/>
    <property type="match status" value="1"/>
</dbReference>
<dbReference type="InterPro" id="IPR029063">
    <property type="entry name" value="SAM-dependent_MTases_sf"/>
</dbReference>
<dbReference type="GO" id="GO:0008171">
    <property type="term" value="F:O-methyltransferase activity"/>
    <property type="evidence" value="ECO:0007669"/>
    <property type="project" value="InterPro"/>
</dbReference>
<sequence length="1355" mass="155413">MTLKPDESSFSPDAVAIQAGDVIAVPHLIGDMLPYRDLRMDEHHRLHLLRIARLLVQALETPRETMIRLCWAEPTLYGAILAAIDCGIFSYMSEAPNGPVPVEYLARVTETDPVLTSRLMKHLSAMGIFRESAPDLYLATNLSKALALSKYAGGFTCMAEGAMKAIYKLPEFFRSTRYRNPDEATAGPFQFAYGTSQHWFEWVSDRPATLQQFNEHMSAYHQGRPSWMDRDFYPVENDLLNFVKPDPNAVLVVDIGGGFGHDLQEFHQKHPSAPGRLIVQDRADVIQQVSNQLGKVEFMAHDFFTEQPIKGARAYYLHSVLHDWPDAECKRILRHISDAMALGYSKLLINENVVPDEKADWQITGLDLMLMTLASARERRESEWRQLLTDAGFKIVGQSRPDDLLWKEEDPSTRYLLSHKFNQAGAGWIGFENRQGLRTVFVKVVKANSHQKMQFHKTDHINLINLQEVFHSKNVTYLIYDFDRCDLPLSMVHASPNVKFTEVDIAIVCHQVLSGLRYIHENLKISHGSIKLSDLVLTNIGQSMLQGKSLENKRGDLQGVALVLIHLKNPHTILEDGRMHINNPRDVSREAREFVEMTKSATYRELFQCDFLLKAPPEPAAWCLKPHNLTAFPFAERCDTYNEKNVRQYLRFFKTGQYSREDPLHTIAVTIGSEILVNAVSQHGIDVNILYDPRTPPLLTLEQDIQLPCLQGRDLLEAAKRSLGFGEKWWVVRLYSEDIPTHLKRYLNESYPLSYQSADSEILQSLWSQDNPSVVEWKAKTGTSYTYVRRVYENHELRYAIGALLPYTGLWNSFTLRKLDYEMAHYLQKVYGQWSILEASIVDPTSVNLIEGMMPSYSISDRSHIRSLMDDGTLFPRLVNDSERIKVRDHFLAVKGRVLSLKLFFSDASLIKRIAQPLWQFSGKESERTLRQALLGSWDQIPGEAITVQNTEFYFDKISLDRVVSELGHRHAAWTSYLQLWMSAFRHFIDPRRGREGEEPGVQPLLDIQGKAEFEFTANKLGFNKRFPRSARYPVFQYISKTLANSDSVDSERVSNVRNKFVQVFPESQDISRSRKSHPEWSTDVEERKATSRAGRPEIKEYRKVRQYFYLQIIGNDDESLKSYPTATAVMREMFFDFFGRFRLESISSPVEMELHPTDSPSVYSVSTELAEPTPELILETAVNETPTLATQSLIPMNNVIIESTPPKAVGFEDDEDIGPLAELCYISHHRGSREIIQTWYYSHDPDLVVLFLFDRRAFYKFRRDSSKELRDRVHYLAQENYFCAICDDVRSIPYEETVAELLKYSLLLVGSIDGPTRTIGREGGLTRKDLEQYVVSFDPKTGKRRLASVDHTNV</sequence>
<evidence type="ECO:0000256" key="2">
    <source>
        <dbReference type="ARBA" id="ARBA00022679"/>
    </source>
</evidence>
<keyword evidence="3" id="KW-0949">S-adenosyl-L-methionine</keyword>
<reference evidence="6 7" key="1">
    <citation type="journal article" date="2017" name="Biotechnol. Biofuels">
        <title>Differential beta-glucosidase expression as a function of carbon source availability in Talaromyces amestolkiae: a genomic and proteomic approach.</title>
        <authorList>
            <person name="de Eugenio L.I."/>
            <person name="Mendez-Liter J.A."/>
            <person name="Nieto-Dominguez M."/>
            <person name="Alonso L."/>
            <person name="Gil-Munoz J."/>
            <person name="Barriuso J."/>
            <person name="Prieto A."/>
            <person name="Martinez M.J."/>
        </authorList>
    </citation>
    <scope>NUCLEOTIDE SEQUENCE [LARGE SCALE GENOMIC DNA]</scope>
    <source>
        <strain evidence="6 7">CIB</strain>
    </source>
</reference>
<accession>A0A364L6Q7</accession>
<dbReference type="SUPFAM" id="SSF53335">
    <property type="entry name" value="S-adenosyl-L-methionine-dependent methyltransferases"/>
    <property type="match status" value="1"/>
</dbReference>
<feature type="region of interest" description="Disordered" evidence="4">
    <location>
        <begin position="1070"/>
        <end position="1094"/>
    </location>
</feature>
<protein>
    <recommendedName>
        <fullName evidence="5">O-methyltransferase C-terminal domain-containing protein</fullName>
    </recommendedName>
</protein>
<evidence type="ECO:0000313" key="6">
    <source>
        <dbReference type="EMBL" id="RAO71494.1"/>
    </source>
</evidence>
<gene>
    <name evidence="6" type="ORF">BHQ10_007506</name>
</gene>
<evidence type="ECO:0000256" key="4">
    <source>
        <dbReference type="SAM" id="MobiDB-lite"/>
    </source>
</evidence>
<comment type="caution">
    <text evidence="6">The sequence shown here is derived from an EMBL/GenBank/DDBJ whole genome shotgun (WGS) entry which is preliminary data.</text>
</comment>
<dbReference type="GO" id="GO:0032259">
    <property type="term" value="P:methylation"/>
    <property type="evidence" value="ECO:0007669"/>
    <property type="project" value="UniProtKB-KW"/>
</dbReference>
<dbReference type="OrthoDB" id="4218586at2759"/>
<dbReference type="EMBL" id="MIKG01000015">
    <property type="protein sequence ID" value="RAO71494.1"/>
    <property type="molecule type" value="Genomic_DNA"/>
</dbReference>